<dbReference type="STRING" id="1121307.CLCY_12c00300"/>
<name>A0A0J8D9B2_CLOCY</name>
<dbReference type="PANTHER" id="PTHR47514">
    <property type="entry name" value="TRANSKETOLASE N-TERMINAL SECTION-RELATED"/>
    <property type="match status" value="1"/>
</dbReference>
<dbReference type="PATRIC" id="fig|1121307.3.peg.246"/>
<dbReference type="AlphaFoldDB" id="A0A0J8D9B2"/>
<reference evidence="5 6" key="1">
    <citation type="submission" date="2015-06" db="EMBL/GenBank/DDBJ databases">
        <title>Draft genome sequence of the purine-degrading Clostridium cylindrosporum HC-1 (DSM 605).</title>
        <authorList>
            <person name="Poehlein A."/>
            <person name="Schiel-Bengelsdorf B."/>
            <person name="Bengelsdorf F."/>
            <person name="Daniel R."/>
            <person name="Duerre P."/>
        </authorList>
    </citation>
    <scope>NUCLEOTIDE SEQUENCE [LARGE SCALE GENOMIC DNA]</scope>
    <source>
        <strain evidence="5 6">DSM 605</strain>
    </source>
</reference>
<dbReference type="RefSeq" id="WP_048570026.1">
    <property type="nucleotide sequence ID" value="NZ_LFVU01000008.1"/>
</dbReference>
<dbReference type="Proteomes" id="UP000036756">
    <property type="component" value="Unassembled WGS sequence"/>
</dbReference>
<evidence type="ECO:0000256" key="2">
    <source>
        <dbReference type="ARBA" id="ARBA00007131"/>
    </source>
</evidence>
<dbReference type="PANTHER" id="PTHR47514:SF1">
    <property type="entry name" value="TRANSKETOLASE N-TERMINAL SECTION-RELATED"/>
    <property type="match status" value="1"/>
</dbReference>
<dbReference type="EC" id="2.2.1.1" evidence="5"/>
<evidence type="ECO:0000313" key="5">
    <source>
        <dbReference type="EMBL" id="KMT22447.1"/>
    </source>
</evidence>
<comment type="cofactor">
    <cofactor evidence="1">
        <name>thiamine diphosphate</name>
        <dbReference type="ChEBI" id="CHEBI:58937"/>
    </cofactor>
</comment>
<dbReference type="GO" id="GO:0004802">
    <property type="term" value="F:transketolase activity"/>
    <property type="evidence" value="ECO:0007669"/>
    <property type="project" value="UniProtKB-EC"/>
</dbReference>
<keyword evidence="6" id="KW-1185">Reference proteome</keyword>
<evidence type="ECO:0000256" key="1">
    <source>
        <dbReference type="ARBA" id="ARBA00001964"/>
    </source>
</evidence>
<gene>
    <name evidence="5" type="ORF">CLCY_12c00300</name>
</gene>
<feature type="domain" description="Transketolase N-terminal" evidence="4">
    <location>
        <begin position="90"/>
        <end position="263"/>
    </location>
</feature>
<accession>A0A0J8D9B2</accession>
<keyword evidence="3" id="KW-0786">Thiamine pyrophosphate</keyword>
<dbReference type="InterPro" id="IPR029061">
    <property type="entry name" value="THDP-binding"/>
</dbReference>
<dbReference type="EMBL" id="LFVU01000008">
    <property type="protein sequence ID" value="KMT22447.1"/>
    <property type="molecule type" value="Genomic_DNA"/>
</dbReference>
<dbReference type="SUPFAM" id="SSF52518">
    <property type="entry name" value="Thiamin diphosphate-binding fold (THDP-binding)"/>
    <property type="match status" value="1"/>
</dbReference>
<dbReference type="OrthoDB" id="8732661at2"/>
<evidence type="ECO:0000259" key="4">
    <source>
        <dbReference type="Pfam" id="PF00456"/>
    </source>
</evidence>
<evidence type="ECO:0000313" key="6">
    <source>
        <dbReference type="Proteomes" id="UP000036756"/>
    </source>
</evidence>
<dbReference type="Pfam" id="PF00456">
    <property type="entry name" value="Transketolase_N"/>
    <property type="match status" value="1"/>
</dbReference>
<dbReference type="InterPro" id="IPR005474">
    <property type="entry name" value="Transketolase_N"/>
</dbReference>
<comment type="similarity">
    <text evidence="2">Belongs to the transketolase family.</text>
</comment>
<dbReference type="Gene3D" id="3.40.50.970">
    <property type="match status" value="1"/>
</dbReference>
<evidence type="ECO:0000256" key="3">
    <source>
        <dbReference type="ARBA" id="ARBA00023052"/>
    </source>
</evidence>
<proteinExistence type="inferred from homology"/>
<comment type="caution">
    <text evidence="5">The sequence shown here is derived from an EMBL/GenBank/DDBJ whole genome shotgun (WGS) entry which is preliminary data.</text>
</comment>
<organism evidence="5 6">
    <name type="scientific">Clostridium cylindrosporum DSM 605</name>
    <dbReference type="NCBI Taxonomy" id="1121307"/>
    <lineage>
        <taxon>Bacteria</taxon>
        <taxon>Bacillati</taxon>
        <taxon>Bacillota</taxon>
        <taxon>Clostridia</taxon>
        <taxon>Eubacteriales</taxon>
        <taxon>Clostridiaceae</taxon>
        <taxon>Clostridium</taxon>
    </lineage>
</organism>
<keyword evidence="5" id="KW-0808">Transferase</keyword>
<sequence length="306" mass="34689">MKKDYIEDIAKVADRIRLRVLEHSIKNNGGYLSQACSSAEIFASLYLKIMNLSKIRKPMMPKSFPGVPSNDNKKYFTGENFNGIKNEVYDRFFLSPTHYSLVLYAALIEAGRMHEDGLLEFNKDGSVVEMIGAEHSPGMEIMTGSLGQGISQAAGIAMGRKLKGDKGKVVIFMSDGECQSGQFYEAIETIGYHKLDNILVYVDINGYQCDGPTESVMSIEPFDKRLESFGIRVFRVDGHNIEALVKYSEIPSDGRPTFVLCDTNPTNKIPLLNKRKPKLHYLRFKDQSEKDEYKDFYQEFKQKVEI</sequence>
<protein>
    <submittedName>
        <fullName evidence="5">Transketolase, N-terminal subunit</fullName>
        <ecNumber evidence="5">2.2.1.1</ecNumber>
    </submittedName>
</protein>